<sequence length="515" mass="53422">MPVTTAVGVLAVAAALAAGAAPGADPVVVPAASTCTVTTGSSTTSGSGRQLTAQEARRLLEQTRQLVASLTFAGSDTRAVALSAGIRSLGITPAVSTGWRQAVHDLADTAVVAMEADAAAGSVAVALARAGFSPTPADLRRTDDEPASGESRRPGAGFTASAAGVPPLALPLDGMFAAAIASLPTEAVTVCGVDFGNSGGAGWSAQADRLLERLEADPDPDAQHLADLITKARNGTSTVTDTETRTGDRSSEPADDARRGSDTGTDRGSTSYREIGAGANTPDWEAKAQALAEQLETVGDDPVARRLSDQLAAQGITARRGTRTTTDRTRDTSTDTSRADQEHDDQERDDQERDEDSGGSERSTQVDDNVDDNVDHDDPAPDDEPEDTDQAAADEPDDEPDDDESAVNDEPADEQPRDEAPAEPDDAGTAGTESSDWDRLAQCESSGNWSIDTGNGYKGGLQFDAATWKAYGGDRYASSADQATREQQIAVAEKVRDDRGGYSAWPACSKKLGLS</sequence>
<feature type="region of interest" description="Disordered" evidence="3">
    <location>
        <begin position="311"/>
        <end position="456"/>
    </location>
</feature>
<feature type="domain" description="Resuscitation-promoting factor core lysozyme-like" evidence="5">
    <location>
        <begin position="433"/>
        <end position="508"/>
    </location>
</feature>
<keyword evidence="2" id="KW-0378">Hydrolase</keyword>
<evidence type="ECO:0000259" key="5">
    <source>
        <dbReference type="Pfam" id="PF06737"/>
    </source>
</evidence>
<evidence type="ECO:0000256" key="4">
    <source>
        <dbReference type="SAM" id="SignalP"/>
    </source>
</evidence>
<evidence type="ECO:0000256" key="1">
    <source>
        <dbReference type="ARBA" id="ARBA00010830"/>
    </source>
</evidence>
<evidence type="ECO:0000256" key="3">
    <source>
        <dbReference type="SAM" id="MobiDB-lite"/>
    </source>
</evidence>
<feature type="region of interest" description="Disordered" evidence="3">
    <location>
        <begin position="228"/>
        <end position="281"/>
    </location>
</feature>
<dbReference type="SUPFAM" id="SSF53955">
    <property type="entry name" value="Lysozyme-like"/>
    <property type="match status" value="1"/>
</dbReference>
<feature type="region of interest" description="Disordered" evidence="3">
    <location>
        <begin position="134"/>
        <end position="160"/>
    </location>
</feature>
<feature type="compositionally biased region" description="Basic and acidic residues" evidence="3">
    <location>
        <begin position="325"/>
        <end position="341"/>
    </location>
</feature>
<dbReference type="Gene3D" id="1.10.530.10">
    <property type="match status" value="1"/>
</dbReference>
<accession>A0A511DI63</accession>
<proteinExistence type="inferred from homology"/>
<dbReference type="InterPro" id="IPR023346">
    <property type="entry name" value="Lysozyme-like_dom_sf"/>
</dbReference>
<keyword evidence="7" id="KW-1185">Reference proteome</keyword>
<dbReference type="InterPro" id="IPR010618">
    <property type="entry name" value="RPF"/>
</dbReference>
<protein>
    <recommendedName>
        <fullName evidence="5">Resuscitation-promoting factor core lysozyme-like domain-containing protein</fullName>
    </recommendedName>
</protein>
<gene>
    <name evidence="6" type="ORF">PSU4_34500</name>
</gene>
<dbReference type="EMBL" id="BJVJ01000034">
    <property type="protein sequence ID" value="GEL24496.1"/>
    <property type="molecule type" value="Genomic_DNA"/>
</dbReference>
<dbReference type="GO" id="GO:0016787">
    <property type="term" value="F:hydrolase activity"/>
    <property type="evidence" value="ECO:0007669"/>
    <property type="project" value="UniProtKB-KW"/>
</dbReference>
<feature type="compositionally biased region" description="Basic and acidic residues" evidence="3">
    <location>
        <begin position="242"/>
        <end position="265"/>
    </location>
</feature>
<feature type="compositionally biased region" description="Acidic residues" evidence="3">
    <location>
        <begin position="342"/>
        <end position="358"/>
    </location>
</feature>
<evidence type="ECO:0000313" key="7">
    <source>
        <dbReference type="Proteomes" id="UP000321685"/>
    </source>
</evidence>
<feature type="compositionally biased region" description="Acidic residues" evidence="3">
    <location>
        <begin position="368"/>
        <end position="413"/>
    </location>
</feature>
<name>A0A511DI63_9PSEU</name>
<reference evidence="6 7" key="1">
    <citation type="submission" date="2019-07" db="EMBL/GenBank/DDBJ databases">
        <title>Whole genome shotgun sequence of Pseudonocardia sulfidoxydans NBRC 16205.</title>
        <authorList>
            <person name="Hosoyama A."/>
            <person name="Uohara A."/>
            <person name="Ohji S."/>
            <person name="Ichikawa N."/>
        </authorList>
    </citation>
    <scope>NUCLEOTIDE SEQUENCE [LARGE SCALE GENOMIC DNA]</scope>
    <source>
        <strain evidence="6 7">NBRC 16205</strain>
    </source>
</reference>
<dbReference type="CDD" id="cd13925">
    <property type="entry name" value="RPF"/>
    <property type="match status" value="1"/>
</dbReference>
<organism evidence="6 7">
    <name type="scientific">Pseudonocardia sulfidoxydans NBRC 16205</name>
    <dbReference type="NCBI Taxonomy" id="1223511"/>
    <lineage>
        <taxon>Bacteria</taxon>
        <taxon>Bacillati</taxon>
        <taxon>Actinomycetota</taxon>
        <taxon>Actinomycetes</taxon>
        <taxon>Pseudonocardiales</taxon>
        <taxon>Pseudonocardiaceae</taxon>
        <taxon>Pseudonocardia</taxon>
    </lineage>
</organism>
<feature type="compositionally biased region" description="Polar residues" evidence="3">
    <location>
        <begin position="443"/>
        <end position="453"/>
    </location>
</feature>
<dbReference type="RefSeq" id="WP_246115172.1">
    <property type="nucleotide sequence ID" value="NZ_BJVJ01000034.1"/>
</dbReference>
<dbReference type="AlphaFoldDB" id="A0A511DI63"/>
<keyword evidence="4" id="KW-0732">Signal</keyword>
<evidence type="ECO:0000313" key="6">
    <source>
        <dbReference type="EMBL" id="GEL24496.1"/>
    </source>
</evidence>
<evidence type="ECO:0000256" key="2">
    <source>
        <dbReference type="ARBA" id="ARBA00022801"/>
    </source>
</evidence>
<feature type="signal peptide" evidence="4">
    <location>
        <begin position="1"/>
        <end position="20"/>
    </location>
</feature>
<dbReference type="Pfam" id="PF06737">
    <property type="entry name" value="Transglycosylas"/>
    <property type="match status" value="1"/>
</dbReference>
<comment type="similarity">
    <text evidence="1">Belongs to the transglycosylase family. Rpf subfamily.</text>
</comment>
<dbReference type="Proteomes" id="UP000321685">
    <property type="component" value="Unassembled WGS sequence"/>
</dbReference>
<comment type="caution">
    <text evidence="6">The sequence shown here is derived from an EMBL/GenBank/DDBJ whole genome shotgun (WGS) entry which is preliminary data.</text>
</comment>
<feature type="chain" id="PRO_5039192091" description="Resuscitation-promoting factor core lysozyme-like domain-containing protein" evidence="4">
    <location>
        <begin position="21"/>
        <end position="515"/>
    </location>
</feature>